<dbReference type="PROSITE" id="PS00809">
    <property type="entry name" value="ADP_GLC_PYROPHOSPH_2"/>
    <property type="match status" value="1"/>
</dbReference>
<name>A0ABW5JNG4_9BACT</name>
<protein>
    <recommendedName>
        <fullName evidence="8">Glucose-1-phosphate adenylyltransferase</fullName>
        <ecNumber evidence="8">2.7.7.27</ecNumber>
    </recommendedName>
</protein>
<dbReference type="Pfam" id="PF00483">
    <property type="entry name" value="NTP_transferase"/>
    <property type="match status" value="1"/>
</dbReference>
<dbReference type="CDD" id="cd02508">
    <property type="entry name" value="ADP_Glucose_PP"/>
    <property type="match status" value="1"/>
</dbReference>
<dbReference type="InterPro" id="IPR005835">
    <property type="entry name" value="NTP_transferase_dom"/>
</dbReference>
<gene>
    <name evidence="10" type="ORF">ACFSVN_12770</name>
</gene>
<feature type="domain" description="Nucleotidyl transferase" evidence="9">
    <location>
        <begin position="8"/>
        <end position="272"/>
    </location>
</feature>
<dbReference type="InterPro" id="IPR029044">
    <property type="entry name" value="Nucleotide-diphossugar_trans"/>
</dbReference>
<dbReference type="Pfam" id="PF25247">
    <property type="entry name" value="LbH_GLGC"/>
    <property type="match status" value="1"/>
</dbReference>
<evidence type="ECO:0000313" key="11">
    <source>
        <dbReference type="Proteomes" id="UP001597460"/>
    </source>
</evidence>
<keyword evidence="3 10" id="KW-0808">Transferase</keyword>
<evidence type="ECO:0000313" key="10">
    <source>
        <dbReference type="EMBL" id="MFD2533320.1"/>
    </source>
</evidence>
<dbReference type="InterPro" id="IPR011831">
    <property type="entry name" value="ADP-Glc_PPase"/>
</dbReference>
<dbReference type="SUPFAM" id="SSF51161">
    <property type="entry name" value="Trimeric LpxA-like enzymes"/>
    <property type="match status" value="1"/>
</dbReference>
<dbReference type="CDD" id="cd04651">
    <property type="entry name" value="LbH_G1P_AT_C"/>
    <property type="match status" value="1"/>
</dbReference>
<keyword evidence="11" id="KW-1185">Reference proteome</keyword>
<organism evidence="10 11">
    <name type="scientific">Gracilimonas halophila</name>
    <dbReference type="NCBI Taxonomy" id="1834464"/>
    <lineage>
        <taxon>Bacteria</taxon>
        <taxon>Pseudomonadati</taxon>
        <taxon>Balneolota</taxon>
        <taxon>Balneolia</taxon>
        <taxon>Balneolales</taxon>
        <taxon>Balneolaceae</taxon>
        <taxon>Gracilimonas</taxon>
    </lineage>
</organism>
<dbReference type="Gene3D" id="3.90.550.10">
    <property type="entry name" value="Spore Coat Polysaccharide Biosynthesis Protein SpsA, Chain A"/>
    <property type="match status" value="1"/>
</dbReference>
<keyword evidence="4 10" id="KW-0548">Nucleotidyltransferase</keyword>
<evidence type="ECO:0000256" key="4">
    <source>
        <dbReference type="ARBA" id="ARBA00022695"/>
    </source>
</evidence>
<evidence type="ECO:0000256" key="8">
    <source>
        <dbReference type="NCBIfam" id="TIGR02091"/>
    </source>
</evidence>
<reference evidence="11" key="1">
    <citation type="journal article" date="2019" name="Int. J. Syst. Evol. Microbiol.">
        <title>The Global Catalogue of Microorganisms (GCM) 10K type strain sequencing project: providing services to taxonomists for standard genome sequencing and annotation.</title>
        <authorList>
            <consortium name="The Broad Institute Genomics Platform"/>
            <consortium name="The Broad Institute Genome Sequencing Center for Infectious Disease"/>
            <person name="Wu L."/>
            <person name="Ma J."/>
        </authorList>
    </citation>
    <scope>NUCLEOTIDE SEQUENCE [LARGE SCALE GENOMIC DNA]</scope>
    <source>
        <strain evidence="11">KCTC 52042</strain>
    </source>
</reference>
<dbReference type="PROSITE" id="PS00810">
    <property type="entry name" value="ADP_GLC_PYROPHOSPH_3"/>
    <property type="match status" value="1"/>
</dbReference>
<dbReference type="SUPFAM" id="SSF53448">
    <property type="entry name" value="Nucleotide-diphospho-sugar transferases"/>
    <property type="match status" value="1"/>
</dbReference>
<dbReference type="NCBIfam" id="TIGR02091">
    <property type="entry name" value="glgC"/>
    <property type="match status" value="1"/>
</dbReference>
<dbReference type="RefSeq" id="WP_390303398.1">
    <property type="nucleotide sequence ID" value="NZ_JBHULI010000025.1"/>
</dbReference>
<dbReference type="PROSITE" id="PS00808">
    <property type="entry name" value="ADP_GLC_PYROPHOSPH_1"/>
    <property type="match status" value="1"/>
</dbReference>
<evidence type="ECO:0000256" key="1">
    <source>
        <dbReference type="ARBA" id="ARBA00010443"/>
    </source>
</evidence>
<evidence type="ECO:0000256" key="5">
    <source>
        <dbReference type="ARBA" id="ARBA00022741"/>
    </source>
</evidence>
<evidence type="ECO:0000259" key="9">
    <source>
        <dbReference type="Pfam" id="PF00483"/>
    </source>
</evidence>
<keyword evidence="2" id="KW-0321">Glycogen metabolism</keyword>
<keyword evidence="6" id="KW-0067">ATP-binding</keyword>
<proteinExistence type="inferred from homology"/>
<comment type="caution">
    <text evidence="10">The sequence shown here is derived from an EMBL/GenBank/DDBJ whole genome shotgun (WGS) entry which is preliminary data.</text>
</comment>
<evidence type="ECO:0000256" key="3">
    <source>
        <dbReference type="ARBA" id="ARBA00022679"/>
    </source>
</evidence>
<evidence type="ECO:0000256" key="7">
    <source>
        <dbReference type="ARBA" id="ARBA00023277"/>
    </source>
</evidence>
<comment type="similarity">
    <text evidence="1">Belongs to the bacterial/plant glucose-1-phosphate adenylyltransferase family.</text>
</comment>
<evidence type="ECO:0000256" key="6">
    <source>
        <dbReference type="ARBA" id="ARBA00022840"/>
    </source>
</evidence>
<dbReference type="InterPro" id="IPR011004">
    <property type="entry name" value="Trimer_LpxA-like_sf"/>
</dbReference>
<dbReference type="EMBL" id="JBHULI010000025">
    <property type="protein sequence ID" value="MFD2533320.1"/>
    <property type="molecule type" value="Genomic_DNA"/>
</dbReference>
<dbReference type="Proteomes" id="UP001597460">
    <property type="component" value="Unassembled WGS sequence"/>
</dbReference>
<dbReference type="GO" id="GO:0008878">
    <property type="term" value="F:glucose-1-phosphate adenylyltransferase activity"/>
    <property type="evidence" value="ECO:0007669"/>
    <property type="project" value="UniProtKB-EC"/>
</dbReference>
<sequence length="424" mass="47256">MKRSSVIAVILGGGRGTRLFPLTDHRSKPAVPVGGKYRLVDIPISNCLNSEIRRIYVLTQFNSASLNRHIKNTYNFDVFSSGFVDILAAEQTPENTGWFQGTADAVRQSLHHMENHEHEHVLILSGDQLYQMDYQKMMQRHKEKGADLTVATIPVSAKDATGFGIMKTNSEGTIESFVEKPSEDELGKWKSEVPEQYKAEGKEYLASMGIYIFNSDVLKKLFADNPDATDFGKELIPKCVDGDQKVCSYEFGGYWTDIGTIESFFEANLALADTIPDFNLYDNQNFIYTRARLLPASKLMGTTLEHALMAEGCIIEASRIVRSVVGIRSRIGKGTTIENSIIMGNDIFQDRSVIENATPEKPSMGIGQRCYISNCIIDRNVAIGNDVRIVGGDHLEDGDHKYHYVRDGIIIVKKKTVIPDGTII</sequence>
<dbReference type="NCBIfam" id="NF002772">
    <property type="entry name" value="PRK02862.1"/>
    <property type="match status" value="1"/>
</dbReference>
<keyword evidence="7" id="KW-0119">Carbohydrate metabolism</keyword>
<dbReference type="PANTHER" id="PTHR43523">
    <property type="entry name" value="GLUCOSE-1-PHOSPHATE ADENYLYLTRANSFERASE-RELATED"/>
    <property type="match status" value="1"/>
</dbReference>
<dbReference type="PANTHER" id="PTHR43523:SF12">
    <property type="entry name" value="GLUCOSE-1-PHOSPHATE ADENYLYLTRANSFERASE LARGE SUBUNIT 1, CHLOROPLASTIC-RELATED"/>
    <property type="match status" value="1"/>
</dbReference>
<accession>A0ABW5JNG4</accession>
<evidence type="ECO:0000256" key="2">
    <source>
        <dbReference type="ARBA" id="ARBA00022600"/>
    </source>
</evidence>
<dbReference type="InterPro" id="IPR005836">
    <property type="entry name" value="ADP_Glu_pyroP_CS"/>
</dbReference>
<dbReference type="EC" id="2.7.7.27" evidence="8"/>
<keyword evidence="5" id="KW-0547">Nucleotide-binding</keyword>
<dbReference type="Gene3D" id="2.160.10.10">
    <property type="entry name" value="Hexapeptide repeat proteins"/>
    <property type="match status" value="1"/>
</dbReference>